<dbReference type="Gene3D" id="3.40.630.30">
    <property type="match status" value="1"/>
</dbReference>
<comment type="subcellular location">
    <subcellularLocation>
        <location evidence="1 12">Nucleus</location>
    </subcellularLocation>
</comment>
<name>A0A3G2S871_MALR7</name>
<gene>
    <name evidence="14" type="primary">Kat7</name>
    <name evidence="14" type="ORF">DNF11_3371</name>
</gene>
<dbReference type="InterPro" id="IPR016181">
    <property type="entry name" value="Acyl_CoA_acyltransferase"/>
</dbReference>
<dbReference type="InterPro" id="IPR002717">
    <property type="entry name" value="HAT_MYST-type"/>
</dbReference>
<keyword evidence="10 12" id="KW-0539">Nucleus</keyword>
<dbReference type="PROSITE" id="PS51726">
    <property type="entry name" value="MYST_HAT"/>
    <property type="match status" value="1"/>
</dbReference>
<dbReference type="GO" id="GO:0004402">
    <property type="term" value="F:histone acetyltransferase activity"/>
    <property type="evidence" value="ECO:0007669"/>
    <property type="project" value="InterPro"/>
</dbReference>
<reference evidence="14 15" key="1">
    <citation type="submission" date="2018-10" db="EMBL/GenBank/DDBJ databases">
        <title>Complete genome sequence of Malassezia restricta CBS 7877.</title>
        <authorList>
            <person name="Morand S.C."/>
            <person name="Bertignac M."/>
            <person name="Iltis A."/>
            <person name="Kolder I."/>
            <person name="Pirovano W."/>
            <person name="Jourdain R."/>
            <person name="Clavaud C."/>
        </authorList>
    </citation>
    <scope>NUCLEOTIDE SEQUENCE [LARGE SCALE GENOMIC DNA]</scope>
    <source>
        <strain evidence="14 15">CBS 7877</strain>
    </source>
</reference>
<evidence type="ECO:0000256" key="11">
    <source>
        <dbReference type="PIRSR" id="PIRSR602717-51"/>
    </source>
</evidence>
<dbReference type="GO" id="GO:0008270">
    <property type="term" value="F:zinc ion binding"/>
    <property type="evidence" value="ECO:0007669"/>
    <property type="project" value="UniProtKB-KW"/>
</dbReference>
<keyword evidence="6" id="KW-0863">Zinc-finger</keyword>
<keyword evidence="9" id="KW-0007">Acetylation</keyword>
<dbReference type="EC" id="2.3.1.48" evidence="3 12"/>
<dbReference type="InterPro" id="IPR050603">
    <property type="entry name" value="MYST_HAT"/>
</dbReference>
<evidence type="ECO:0000256" key="8">
    <source>
        <dbReference type="ARBA" id="ARBA00022853"/>
    </source>
</evidence>
<keyword evidence="14" id="KW-0012">Acyltransferase</keyword>
<dbReference type="Gene3D" id="3.30.60.60">
    <property type="entry name" value="N-acetyl transferase-like"/>
    <property type="match status" value="1"/>
</dbReference>
<keyword evidence="15" id="KW-1185">Reference proteome</keyword>
<dbReference type="InterPro" id="IPR036388">
    <property type="entry name" value="WH-like_DNA-bd_sf"/>
</dbReference>
<organism evidence="14 15">
    <name type="scientific">Malassezia restricta (strain ATCC 96810 / NBRC 103918 / CBS 7877)</name>
    <name type="common">Seborrheic dermatitis infection agent</name>
    <dbReference type="NCBI Taxonomy" id="425264"/>
    <lineage>
        <taxon>Eukaryota</taxon>
        <taxon>Fungi</taxon>
        <taxon>Dikarya</taxon>
        <taxon>Basidiomycota</taxon>
        <taxon>Ustilaginomycotina</taxon>
        <taxon>Malasseziomycetes</taxon>
        <taxon>Malasseziales</taxon>
        <taxon>Malasseziaceae</taxon>
        <taxon>Malassezia</taxon>
    </lineage>
</organism>
<dbReference type="GO" id="GO:0031507">
    <property type="term" value="P:heterochromatin formation"/>
    <property type="evidence" value="ECO:0007669"/>
    <property type="project" value="UniProtKB-ARBA"/>
</dbReference>
<dbReference type="EMBL" id="CP033153">
    <property type="protein sequence ID" value="AYO44321.1"/>
    <property type="molecule type" value="Genomic_DNA"/>
</dbReference>
<dbReference type="OrthoDB" id="787137at2759"/>
<evidence type="ECO:0000313" key="14">
    <source>
        <dbReference type="EMBL" id="AYO44321.1"/>
    </source>
</evidence>
<dbReference type="Proteomes" id="UP000269793">
    <property type="component" value="Chromosome VI"/>
</dbReference>
<dbReference type="Gene3D" id="1.10.10.10">
    <property type="entry name" value="Winged helix-like DNA-binding domain superfamily/Winged helix DNA-binding domain"/>
    <property type="match status" value="1"/>
</dbReference>
<evidence type="ECO:0000256" key="12">
    <source>
        <dbReference type="RuleBase" id="RU361211"/>
    </source>
</evidence>
<sequence>MNEPNKDDMERFERSKRAAMNWLGGSLNEQLPNSKHVSGVDTVSTNANAAHTGKALPISMIRFGAFDINTWFQAPFPEEYSLVPDGRLWMCEFCLKYMKSRFMVTRHRMKCMMQFPPGQEIYRAGNISVFEVDGSKNKIYCQNLCLLAKLFLDHKTLYYDVEPFLFYVFVESDAYGSHFVGYFSKEKRSPMDYNVSCIMTLPIHQRRGWGYFFIEMSYLLSRKEKRRGSPERPLSDLGFLTYRSYWRLAVFRVLDADPVCSLEDICSRTGMKMDDVLYTLQDNNMLEVFHNEASTGRLPTEYEASKFADEKKVPPNDYRIVCDSEHIRASLAKHDAKNYVRVDPTKLRWTPFIHKRTGLEPITSNEVPG</sequence>
<dbReference type="STRING" id="425264.A0A3G2S871"/>
<dbReference type="Pfam" id="PF17772">
    <property type="entry name" value="zf-MYST"/>
    <property type="match status" value="1"/>
</dbReference>
<accession>A0A3G2S871</accession>
<dbReference type="VEuPathDB" id="FungiDB:DNF11_3371"/>
<proteinExistence type="inferred from homology"/>
<evidence type="ECO:0000256" key="3">
    <source>
        <dbReference type="ARBA" id="ARBA00013184"/>
    </source>
</evidence>
<dbReference type="GO" id="GO:0005634">
    <property type="term" value="C:nucleus"/>
    <property type="evidence" value="ECO:0007669"/>
    <property type="project" value="UniProtKB-SubCell"/>
</dbReference>
<dbReference type="Pfam" id="PF01853">
    <property type="entry name" value="MOZ_SAS"/>
    <property type="match status" value="1"/>
</dbReference>
<dbReference type="AlphaFoldDB" id="A0A3G2S871"/>
<dbReference type="GO" id="GO:0003712">
    <property type="term" value="F:transcription coregulator activity"/>
    <property type="evidence" value="ECO:0007669"/>
    <property type="project" value="TreeGrafter"/>
</dbReference>
<dbReference type="PANTHER" id="PTHR10615:SF161">
    <property type="entry name" value="HISTONE ACETYLTRANSFERASE KAT7"/>
    <property type="match status" value="1"/>
</dbReference>
<evidence type="ECO:0000256" key="1">
    <source>
        <dbReference type="ARBA" id="ARBA00004123"/>
    </source>
</evidence>
<evidence type="ECO:0000256" key="10">
    <source>
        <dbReference type="ARBA" id="ARBA00023242"/>
    </source>
</evidence>
<feature type="domain" description="MYST-type HAT" evidence="13">
    <location>
        <begin position="53"/>
        <end position="351"/>
    </location>
</feature>
<evidence type="ECO:0000256" key="2">
    <source>
        <dbReference type="ARBA" id="ARBA00010107"/>
    </source>
</evidence>
<protein>
    <recommendedName>
        <fullName evidence="3 12">Histone acetyltransferase</fullName>
        <ecNumber evidence="3 12">2.3.1.48</ecNumber>
    </recommendedName>
</protein>
<feature type="active site" description="Proton donor/acceptor" evidence="11">
    <location>
        <position position="231"/>
    </location>
</feature>
<comment type="catalytic activity">
    <reaction evidence="12">
        <text>L-lysyl-[protein] + acetyl-CoA = N(6)-acetyl-L-lysyl-[protein] + CoA + H(+)</text>
        <dbReference type="Rhea" id="RHEA:45948"/>
        <dbReference type="Rhea" id="RHEA-COMP:9752"/>
        <dbReference type="Rhea" id="RHEA-COMP:10731"/>
        <dbReference type="ChEBI" id="CHEBI:15378"/>
        <dbReference type="ChEBI" id="CHEBI:29969"/>
        <dbReference type="ChEBI" id="CHEBI:57287"/>
        <dbReference type="ChEBI" id="CHEBI:57288"/>
        <dbReference type="ChEBI" id="CHEBI:61930"/>
        <dbReference type="EC" id="2.3.1.48"/>
    </reaction>
</comment>
<keyword evidence="4 14" id="KW-0808">Transferase</keyword>
<evidence type="ECO:0000256" key="6">
    <source>
        <dbReference type="ARBA" id="ARBA00022771"/>
    </source>
</evidence>
<evidence type="ECO:0000256" key="5">
    <source>
        <dbReference type="ARBA" id="ARBA00022723"/>
    </source>
</evidence>
<keyword evidence="5" id="KW-0479">Metal-binding</keyword>
<comment type="similarity">
    <text evidence="2 12">Belongs to the MYST (SAS/MOZ) family.</text>
</comment>
<keyword evidence="7" id="KW-0862">Zinc</keyword>
<keyword evidence="8" id="KW-0156">Chromatin regulator</keyword>
<dbReference type="GO" id="GO:0006357">
    <property type="term" value="P:regulation of transcription by RNA polymerase II"/>
    <property type="evidence" value="ECO:0007669"/>
    <property type="project" value="TreeGrafter"/>
</dbReference>
<evidence type="ECO:0000259" key="13">
    <source>
        <dbReference type="PROSITE" id="PS51726"/>
    </source>
</evidence>
<evidence type="ECO:0000256" key="9">
    <source>
        <dbReference type="ARBA" id="ARBA00022990"/>
    </source>
</evidence>
<dbReference type="GO" id="GO:0003682">
    <property type="term" value="F:chromatin binding"/>
    <property type="evidence" value="ECO:0007669"/>
    <property type="project" value="TreeGrafter"/>
</dbReference>
<dbReference type="FunFam" id="3.40.630.30:FF:000001">
    <property type="entry name" value="Histone acetyltransferase"/>
    <property type="match status" value="1"/>
</dbReference>
<dbReference type="InterPro" id="IPR040706">
    <property type="entry name" value="Zf-MYST"/>
</dbReference>
<dbReference type="SUPFAM" id="SSF55729">
    <property type="entry name" value="Acyl-CoA N-acyltransferases (Nat)"/>
    <property type="match status" value="1"/>
</dbReference>
<evidence type="ECO:0000256" key="7">
    <source>
        <dbReference type="ARBA" id="ARBA00022833"/>
    </source>
</evidence>
<evidence type="ECO:0000256" key="4">
    <source>
        <dbReference type="ARBA" id="ARBA00022679"/>
    </source>
</evidence>
<dbReference type="GO" id="GO:1990467">
    <property type="term" value="C:NuA3a histone acetyltransferase complex"/>
    <property type="evidence" value="ECO:0007669"/>
    <property type="project" value="TreeGrafter"/>
</dbReference>
<dbReference type="PANTHER" id="PTHR10615">
    <property type="entry name" value="HISTONE ACETYLTRANSFERASE"/>
    <property type="match status" value="1"/>
</dbReference>
<evidence type="ECO:0000313" key="15">
    <source>
        <dbReference type="Proteomes" id="UP000269793"/>
    </source>
</evidence>
<dbReference type="FunFam" id="3.30.60.60:FF:000001">
    <property type="entry name" value="Histone acetyltransferase"/>
    <property type="match status" value="1"/>
</dbReference>